<evidence type="ECO:0000313" key="2">
    <source>
        <dbReference type="EMBL" id="MBW0580139.1"/>
    </source>
</evidence>
<dbReference type="EMBL" id="AVOT02106809">
    <property type="protein sequence ID" value="MBW0580139.1"/>
    <property type="molecule type" value="Genomic_DNA"/>
</dbReference>
<comment type="caution">
    <text evidence="2">The sequence shown here is derived from an EMBL/GenBank/DDBJ whole genome shotgun (WGS) entry which is preliminary data.</text>
</comment>
<dbReference type="AlphaFoldDB" id="A0A9Q3KFJ0"/>
<dbReference type="OrthoDB" id="1434912at2759"/>
<feature type="region of interest" description="Disordered" evidence="1">
    <location>
        <begin position="1"/>
        <end position="20"/>
    </location>
</feature>
<evidence type="ECO:0000313" key="3">
    <source>
        <dbReference type="Proteomes" id="UP000765509"/>
    </source>
</evidence>
<keyword evidence="3" id="KW-1185">Reference proteome</keyword>
<organism evidence="2 3">
    <name type="scientific">Austropuccinia psidii MF-1</name>
    <dbReference type="NCBI Taxonomy" id="1389203"/>
    <lineage>
        <taxon>Eukaryota</taxon>
        <taxon>Fungi</taxon>
        <taxon>Dikarya</taxon>
        <taxon>Basidiomycota</taxon>
        <taxon>Pucciniomycotina</taxon>
        <taxon>Pucciniomycetes</taxon>
        <taxon>Pucciniales</taxon>
        <taxon>Sphaerophragmiaceae</taxon>
        <taxon>Austropuccinia</taxon>
    </lineage>
</organism>
<dbReference type="Proteomes" id="UP000765509">
    <property type="component" value="Unassembled WGS sequence"/>
</dbReference>
<accession>A0A9Q3KFJ0</accession>
<reference evidence="2" key="1">
    <citation type="submission" date="2021-03" db="EMBL/GenBank/DDBJ databases">
        <title>Draft genome sequence of rust myrtle Austropuccinia psidii MF-1, a brazilian biotype.</title>
        <authorList>
            <person name="Quecine M.C."/>
            <person name="Pachon D.M.R."/>
            <person name="Bonatelli M.L."/>
            <person name="Correr F.H."/>
            <person name="Franceschini L.M."/>
            <person name="Leite T.F."/>
            <person name="Margarido G.R.A."/>
            <person name="Almeida C.A."/>
            <person name="Ferrarezi J.A."/>
            <person name="Labate C.A."/>
        </authorList>
    </citation>
    <scope>NUCLEOTIDE SEQUENCE</scope>
    <source>
        <strain evidence="2">MF-1</strain>
    </source>
</reference>
<gene>
    <name evidence="2" type="ORF">O181_119854</name>
</gene>
<protein>
    <recommendedName>
        <fullName evidence="4">HAT C-terminal dimerisation domain-containing protein</fullName>
    </recommendedName>
</protein>
<proteinExistence type="predicted"/>
<name>A0A9Q3KFJ0_9BASI</name>
<evidence type="ECO:0008006" key="4">
    <source>
        <dbReference type="Google" id="ProtNLM"/>
    </source>
</evidence>
<evidence type="ECO:0000256" key="1">
    <source>
        <dbReference type="SAM" id="MobiDB-lite"/>
    </source>
</evidence>
<sequence>MSSEPPSCPSTPIDLDNTMPNNPSQKQYWVWLYFSNVDKEYVECHVMNRAGNPCSKKIKCDFTGSTKGTLLILILSCFQQLCLESLKTSLVYFISDCDLQLSITESTSFRKLLQLCNPKILEILVGQAAVTFHLSSVYFFLQSHICNILECNYQLISFTTDCWTSPNVTAMKAVTGHYLDPDFNLKSILLGLTKI</sequence>